<evidence type="ECO:0000256" key="3">
    <source>
        <dbReference type="ARBA" id="ARBA00022741"/>
    </source>
</evidence>
<keyword evidence="3" id="KW-0547">Nucleotide-binding</keyword>
<keyword evidence="4" id="KW-0067">ATP-binding</keyword>
<dbReference type="Gene3D" id="3.30.420.40">
    <property type="match status" value="2"/>
</dbReference>
<dbReference type="EMBL" id="KF900828">
    <property type="protein sequence ID" value="AIF08372.1"/>
    <property type="molecule type" value="Genomic_DNA"/>
</dbReference>
<dbReference type="PANTHER" id="PTHR42749">
    <property type="entry name" value="CELL SHAPE-DETERMINING PROTEIN MREB"/>
    <property type="match status" value="1"/>
</dbReference>
<evidence type="ECO:0000256" key="1">
    <source>
        <dbReference type="ARBA" id="ARBA00004496"/>
    </source>
</evidence>
<gene>
    <name evidence="7" type="primary">mreB</name>
</gene>
<evidence type="ECO:0000256" key="4">
    <source>
        <dbReference type="ARBA" id="ARBA00022840"/>
    </source>
</evidence>
<dbReference type="InterPro" id="IPR056546">
    <property type="entry name" value="MreB_MamK-like"/>
</dbReference>
<name>A0A075H1D2_9EURY</name>
<dbReference type="PRINTS" id="PR01652">
    <property type="entry name" value="SHAPEPROTEIN"/>
</dbReference>
<keyword evidence="2" id="KW-0963">Cytoplasm</keyword>
<comment type="similarity">
    <text evidence="6">Belongs to the FtsA/MreB family.</text>
</comment>
<keyword evidence="5" id="KW-0133">Cell shape</keyword>
<evidence type="ECO:0000256" key="6">
    <source>
        <dbReference type="ARBA" id="ARBA00023458"/>
    </source>
</evidence>
<sequence length="358" mass="38974">MVLLKYRIGPAKSNGERMADDTLYIGVDLGTFRSVVVSSDSHDEQVLTVIGTPKDQIAKNFLKRDVLFGEEALKNRLALNLFRPLEHGVIKDTPEDKKFIAHFITHMIGLADPEDFDRVVAVIGAPAEASHVDKSSIFDAAAGSVNACMIISEPFAVAYALDKLDHTLVIDIGAGTTDLCRVYGTIPSPDDQSHIGYAGDAIDARLIEEIQRKYVGAQVTKDMARRWKEEFSYVGKSVPDDPIIVDFSIEGKAMSLDITECIEIACEAIVDPIANEVKALIASSNPEYQDSFRRNIVLAGGGSGITGLGAMIEERLSDIGEVVVMTVDDPTHLGAMGGLRLSMEVPEDMWKNLTLAHR</sequence>
<dbReference type="GO" id="GO:0008360">
    <property type="term" value="P:regulation of cell shape"/>
    <property type="evidence" value="ECO:0007669"/>
    <property type="project" value="UniProtKB-KW"/>
</dbReference>
<accession>A0A075H1D2</accession>
<organism evidence="7">
    <name type="scientific">uncultured marine group II/III euryarchaeote KM3_28_D12</name>
    <dbReference type="NCBI Taxonomy" id="1456431"/>
    <lineage>
        <taxon>Archaea</taxon>
        <taxon>Methanobacteriati</taxon>
        <taxon>Methanobacteriota</taxon>
        <taxon>environmental samples</taxon>
    </lineage>
</organism>
<dbReference type="GO" id="GO:0005524">
    <property type="term" value="F:ATP binding"/>
    <property type="evidence" value="ECO:0007669"/>
    <property type="project" value="UniProtKB-KW"/>
</dbReference>
<dbReference type="SUPFAM" id="SSF53067">
    <property type="entry name" value="Actin-like ATPase domain"/>
    <property type="match status" value="2"/>
</dbReference>
<dbReference type="Pfam" id="PF06723">
    <property type="entry name" value="MreB_Mbl"/>
    <property type="match status" value="1"/>
</dbReference>
<protein>
    <submittedName>
        <fullName evidence="7">Actin-like ATPase involved in cell morphogenesis (MreB)</fullName>
    </submittedName>
</protein>
<comment type="subcellular location">
    <subcellularLocation>
        <location evidence="1">Cytoplasm</location>
    </subcellularLocation>
</comment>
<dbReference type="PANTHER" id="PTHR42749:SF1">
    <property type="entry name" value="CELL SHAPE-DETERMINING PROTEIN MREB"/>
    <property type="match status" value="1"/>
</dbReference>
<dbReference type="InterPro" id="IPR004753">
    <property type="entry name" value="MreB"/>
</dbReference>
<dbReference type="CDD" id="cd24009">
    <property type="entry name" value="ASKHA_NBD_MamK"/>
    <property type="match status" value="1"/>
</dbReference>
<dbReference type="InterPro" id="IPR043129">
    <property type="entry name" value="ATPase_NBD"/>
</dbReference>
<dbReference type="GO" id="GO:0005737">
    <property type="term" value="C:cytoplasm"/>
    <property type="evidence" value="ECO:0007669"/>
    <property type="project" value="UniProtKB-SubCell"/>
</dbReference>
<reference evidence="7" key="1">
    <citation type="journal article" date="2014" name="Genome Biol. Evol.">
        <title>Pangenome evidence for extensive interdomain horizontal transfer affecting lineage core and shell genes in uncultured planktonic thaumarchaeota and euryarchaeota.</title>
        <authorList>
            <person name="Deschamps P."/>
            <person name="Zivanovic Y."/>
            <person name="Moreira D."/>
            <person name="Rodriguez-Valera F."/>
            <person name="Lopez-Garcia P."/>
        </authorList>
    </citation>
    <scope>NUCLEOTIDE SEQUENCE</scope>
</reference>
<evidence type="ECO:0000256" key="2">
    <source>
        <dbReference type="ARBA" id="ARBA00022490"/>
    </source>
</evidence>
<evidence type="ECO:0000256" key="5">
    <source>
        <dbReference type="ARBA" id="ARBA00022960"/>
    </source>
</evidence>
<evidence type="ECO:0000313" key="7">
    <source>
        <dbReference type="EMBL" id="AIF08372.1"/>
    </source>
</evidence>
<dbReference type="GO" id="GO:0000902">
    <property type="term" value="P:cell morphogenesis"/>
    <property type="evidence" value="ECO:0007669"/>
    <property type="project" value="InterPro"/>
</dbReference>
<dbReference type="AlphaFoldDB" id="A0A075H1D2"/>
<proteinExistence type="inferred from homology"/>